<dbReference type="SFLD" id="SFLDF00029">
    <property type="entry name" value="phosphoserine_phosphatase"/>
    <property type="match status" value="1"/>
</dbReference>
<comment type="pathway">
    <text evidence="2">Amino-acid biosynthesis; L-serine biosynthesis; L-serine from 3-phospho-D-glycerate: step 3/3.</text>
</comment>
<dbReference type="SFLD" id="SFLDG01137">
    <property type="entry name" value="C1.6.1:_Phosphoserine_Phosphat"/>
    <property type="match status" value="1"/>
</dbReference>
<evidence type="ECO:0000313" key="16">
    <source>
        <dbReference type="EMBL" id="AXC11488.1"/>
    </source>
</evidence>
<keyword evidence="8" id="KW-0378">Hydrolase</keyword>
<keyword evidence="9" id="KW-0460">Magnesium</keyword>
<evidence type="ECO:0000256" key="7">
    <source>
        <dbReference type="ARBA" id="ARBA00022723"/>
    </source>
</evidence>
<dbReference type="GO" id="GO:0036424">
    <property type="term" value="F:L-phosphoserine phosphatase activity"/>
    <property type="evidence" value="ECO:0007669"/>
    <property type="project" value="InterPro"/>
</dbReference>
<dbReference type="InterPro" id="IPR050582">
    <property type="entry name" value="HAD-like_SerB"/>
</dbReference>
<dbReference type="InterPro" id="IPR004469">
    <property type="entry name" value="PSP"/>
</dbReference>
<keyword evidence="17" id="KW-1185">Reference proteome</keyword>
<feature type="active site" description="Proton donor" evidence="14">
    <location>
        <position position="197"/>
    </location>
</feature>
<proteinExistence type="inferred from homology"/>
<dbReference type="UniPathway" id="UPA00135">
    <property type="reaction ID" value="UER00198"/>
</dbReference>
<dbReference type="Gene3D" id="1.10.150.210">
    <property type="entry name" value="Phosphoserine phosphatase, domain 2"/>
    <property type="match status" value="1"/>
</dbReference>
<dbReference type="EC" id="3.1.3.3" evidence="4"/>
<dbReference type="InterPro" id="IPR045865">
    <property type="entry name" value="ACT-like_dom_sf"/>
</dbReference>
<evidence type="ECO:0000256" key="13">
    <source>
        <dbReference type="ARBA" id="ARBA00048523"/>
    </source>
</evidence>
<organism evidence="16 17">
    <name type="scientific">Acidisarcina polymorpha</name>
    <dbReference type="NCBI Taxonomy" id="2211140"/>
    <lineage>
        <taxon>Bacteria</taxon>
        <taxon>Pseudomonadati</taxon>
        <taxon>Acidobacteriota</taxon>
        <taxon>Terriglobia</taxon>
        <taxon>Terriglobales</taxon>
        <taxon>Acidobacteriaceae</taxon>
        <taxon>Acidisarcina</taxon>
    </lineage>
</organism>
<evidence type="ECO:0000256" key="14">
    <source>
        <dbReference type="PIRSR" id="PIRSR604469-1"/>
    </source>
</evidence>
<dbReference type="SFLD" id="SFLDS00003">
    <property type="entry name" value="Haloacid_Dehalogenase"/>
    <property type="match status" value="1"/>
</dbReference>
<dbReference type="Proteomes" id="UP000253606">
    <property type="component" value="Chromosome"/>
</dbReference>
<evidence type="ECO:0000256" key="8">
    <source>
        <dbReference type="ARBA" id="ARBA00022801"/>
    </source>
</evidence>
<protein>
    <recommendedName>
        <fullName evidence="5">Phosphoserine phosphatase</fullName>
        <ecNumber evidence="4">3.1.3.3</ecNumber>
    </recommendedName>
    <alternativeName>
        <fullName evidence="11">O-phosphoserine phosphohydrolase</fullName>
    </alternativeName>
</protein>
<evidence type="ECO:0000256" key="6">
    <source>
        <dbReference type="ARBA" id="ARBA00022605"/>
    </source>
</evidence>
<comment type="catalytic activity">
    <reaction evidence="13">
        <text>O-phospho-D-serine + H2O = D-serine + phosphate</text>
        <dbReference type="Rhea" id="RHEA:24873"/>
        <dbReference type="ChEBI" id="CHEBI:15377"/>
        <dbReference type="ChEBI" id="CHEBI:35247"/>
        <dbReference type="ChEBI" id="CHEBI:43474"/>
        <dbReference type="ChEBI" id="CHEBI:58680"/>
        <dbReference type="EC" id="3.1.3.3"/>
    </reaction>
</comment>
<evidence type="ECO:0000256" key="11">
    <source>
        <dbReference type="ARBA" id="ARBA00031693"/>
    </source>
</evidence>
<dbReference type="CDD" id="cd04871">
    <property type="entry name" value="ACT_PSP_2"/>
    <property type="match status" value="1"/>
</dbReference>
<evidence type="ECO:0000256" key="9">
    <source>
        <dbReference type="ARBA" id="ARBA00022842"/>
    </source>
</evidence>
<evidence type="ECO:0000259" key="15">
    <source>
        <dbReference type="Pfam" id="PF21086"/>
    </source>
</evidence>
<dbReference type="InterPro" id="IPR023214">
    <property type="entry name" value="HAD_sf"/>
</dbReference>
<dbReference type="PANTHER" id="PTHR43344">
    <property type="entry name" value="PHOSPHOSERINE PHOSPHATASE"/>
    <property type="match status" value="1"/>
</dbReference>
<evidence type="ECO:0000313" key="17">
    <source>
        <dbReference type="Proteomes" id="UP000253606"/>
    </source>
</evidence>
<evidence type="ECO:0000256" key="10">
    <source>
        <dbReference type="ARBA" id="ARBA00023299"/>
    </source>
</evidence>
<dbReference type="GO" id="GO:0005737">
    <property type="term" value="C:cytoplasm"/>
    <property type="evidence" value="ECO:0007669"/>
    <property type="project" value="TreeGrafter"/>
</dbReference>
<dbReference type="PANTHER" id="PTHR43344:SF2">
    <property type="entry name" value="PHOSPHOSERINE PHOSPHATASE"/>
    <property type="match status" value="1"/>
</dbReference>
<dbReference type="AlphaFoldDB" id="A0A2Z5FX82"/>
<dbReference type="SUPFAM" id="SSF56784">
    <property type="entry name" value="HAD-like"/>
    <property type="match status" value="1"/>
</dbReference>
<evidence type="ECO:0000256" key="12">
    <source>
        <dbReference type="ARBA" id="ARBA00048138"/>
    </source>
</evidence>
<evidence type="ECO:0000256" key="3">
    <source>
        <dbReference type="ARBA" id="ARBA00009184"/>
    </source>
</evidence>
<dbReference type="InterPro" id="IPR036412">
    <property type="entry name" value="HAD-like_sf"/>
</dbReference>
<comment type="cofactor">
    <cofactor evidence="1">
        <name>Mg(2+)</name>
        <dbReference type="ChEBI" id="CHEBI:18420"/>
    </cofactor>
</comment>
<dbReference type="OrthoDB" id="9790031at2"/>
<keyword evidence="10" id="KW-0718">Serine biosynthesis</keyword>
<dbReference type="EMBL" id="CP030840">
    <property type="protein sequence ID" value="AXC11488.1"/>
    <property type="molecule type" value="Genomic_DNA"/>
</dbReference>
<dbReference type="CDD" id="cd07500">
    <property type="entry name" value="HAD_PSP"/>
    <property type="match status" value="1"/>
</dbReference>
<dbReference type="Gene3D" id="3.40.50.1000">
    <property type="entry name" value="HAD superfamily/HAD-like"/>
    <property type="match status" value="1"/>
</dbReference>
<dbReference type="RefSeq" id="WP_114206933.1">
    <property type="nucleotide sequence ID" value="NZ_CP030840.1"/>
</dbReference>
<dbReference type="Pfam" id="PF00702">
    <property type="entry name" value="Hydrolase"/>
    <property type="match status" value="1"/>
</dbReference>
<keyword evidence="6" id="KW-0028">Amino-acid biosynthesis</keyword>
<dbReference type="InterPro" id="IPR049148">
    <property type="entry name" value="PSP_ACT"/>
</dbReference>
<accession>A0A2Z5FX82</accession>
<evidence type="ECO:0000256" key="2">
    <source>
        <dbReference type="ARBA" id="ARBA00005135"/>
    </source>
</evidence>
<dbReference type="Pfam" id="PF21086">
    <property type="entry name" value="ACT_PSP_2"/>
    <property type="match status" value="1"/>
</dbReference>
<keyword evidence="7" id="KW-0479">Metal-binding</keyword>
<comment type="catalytic activity">
    <reaction evidence="12">
        <text>O-phospho-L-serine + H2O = L-serine + phosphate</text>
        <dbReference type="Rhea" id="RHEA:21208"/>
        <dbReference type="ChEBI" id="CHEBI:15377"/>
        <dbReference type="ChEBI" id="CHEBI:33384"/>
        <dbReference type="ChEBI" id="CHEBI:43474"/>
        <dbReference type="ChEBI" id="CHEBI:57524"/>
        <dbReference type="EC" id="3.1.3.3"/>
    </reaction>
</comment>
<evidence type="ECO:0000256" key="4">
    <source>
        <dbReference type="ARBA" id="ARBA00012640"/>
    </source>
</evidence>
<dbReference type="NCBIfam" id="TIGR01488">
    <property type="entry name" value="HAD-SF-IB"/>
    <property type="match status" value="1"/>
</dbReference>
<dbReference type="GO" id="GO:0000287">
    <property type="term" value="F:magnesium ion binding"/>
    <property type="evidence" value="ECO:0007669"/>
    <property type="project" value="TreeGrafter"/>
</dbReference>
<dbReference type="Gene3D" id="3.30.70.260">
    <property type="match status" value="2"/>
</dbReference>
<dbReference type="KEGG" id="abas:ACPOL_2164"/>
<dbReference type="Pfam" id="PF13740">
    <property type="entry name" value="ACT_6"/>
    <property type="match status" value="1"/>
</dbReference>
<sequence>MIETVLIHFSGQDRPGVTALLTEILAEYDACVLDIGQAVVHESLSLGLLIEIAEASVLPLRDALIARSAELELQARFTPITKPDLEHWIRSQGKDRFIITVLGRAISARHLSQVSAIITEHGLNVDRIERLSGRMSLAEHSPHANACVELRASGQARSEAEMRAAFLAAAQEMRIDIAFQRESIFRRNRRLFAFDMDSTLIQGEVIDELAKLAGVGDQVVKITEAAMRGELDFKQSFTRRVSLLQGLSEKQVLELLGTIPLVEGAEHLIGTLKMLGYKTAILSGGFTFFARHLQTRLGIDYVFANELDIVDGAVTGLVKTEIVDGAKKAALLKDIAKQENISLEQVVAVGDGANDLPMLGIAGMGIAFRAKPLVRQSAGHAVSFLGLDSLLYLIGVRDRDLGNARPAPQ</sequence>
<dbReference type="SUPFAM" id="SSF55021">
    <property type="entry name" value="ACT-like"/>
    <property type="match status" value="1"/>
</dbReference>
<evidence type="ECO:0000256" key="5">
    <source>
        <dbReference type="ARBA" id="ARBA00015196"/>
    </source>
</evidence>
<dbReference type="CDD" id="cd04870">
    <property type="entry name" value="ACT_PSP_1"/>
    <property type="match status" value="1"/>
</dbReference>
<gene>
    <name evidence="16" type="ORF">ACPOL_2164</name>
</gene>
<evidence type="ECO:0000256" key="1">
    <source>
        <dbReference type="ARBA" id="ARBA00001946"/>
    </source>
</evidence>
<dbReference type="FunFam" id="1.10.150.210:FF:000001">
    <property type="entry name" value="Phosphoserine phosphatase"/>
    <property type="match status" value="1"/>
</dbReference>
<dbReference type="SFLD" id="SFLDG01136">
    <property type="entry name" value="C1.6:_Phosphoserine_Phosphatas"/>
    <property type="match status" value="1"/>
</dbReference>
<feature type="domain" description="Phosphoserine phosphatase ACT" evidence="15">
    <location>
        <begin position="98"/>
        <end position="179"/>
    </location>
</feature>
<feature type="active site" description="Nucleophile" evidence="14">
    <location>
        <position position="195"/>
    </location>
</feature>
<dbReference type="NCBIfam" id="TIGR00338">
    <property type="entry name" value="serB"/>
    <property type="match status" value="1"/>
</dbReference>
<comment type="similarity">
    <text evidence="3">Belongs to the HAD-like hydrolase superfamily. SerB family.</text>
</comment>
<dbReference type="GO" id="GO:0006564">
    <property type="term" value="P:L-serine biosynthetic process"/>
    <property type="evidence" value="ECO:0007669"/>
    <property type="project" value="UniProtKB-KW"/>
</dbReference>
<name>A0A2Z5FX82_9BACT</name>
<reference evidence="16 17" key="1">
    <citation type="journal article" date="2018" name="Front. Microbiol.">
        <title>Hydrolytic Capabilities as a Key to Environmental Success: Chitinolytic and Cellulolytic Acidobacteria From Acidic Sub-arctic Soils and Boreal Peatlands.</title>
        <authorList>
            <person name="Belova S.E."/>
            <person name="Ravin N.V."/>
            <person name="Pankratov T.A."/>
            <person name="Rakitin A.L."/>
            <person name="Ivanova A.A."/>
            <person name="Beletsky A.V."/>
            <person name="Mardanov A.V."/>
            <person name="Sinninghe Damste J.S."/>
            <person name="Dedysh S.N."/>
        </authorList>
    </citation>
    <scope>NUCLEOTIDE SEQUENCE [LARGE SCALE GENOMIC DNA]</scope>
    <source>
        <strain evidence="16 17">SBC82</strain>
    </source>
</reference>